<dbReference type="AlphaFoldDB" id="A0A4R6S226"/>
<sequence>MIGTLRIGGDDVGSERGLTATTADERIALVDRLLRRASVDPIGDVIHLEIDRTGDGFAALDRYREVVDGSPVEAPELIEFMRVGVAGQFGAAEHVVNRLGSGQRAVRTTYNASPVQRQVLYDTHVPTYFRSEAVLPLDAIRALMIDFATTGEWSDSASWRVTTT</sequence>
<protein>
    <submittedName>
        <fullName evidence="1">Immunity protein Imm1 of predicted polymorphic toxin system</fullName>
    </submittedName>
</protein>
<dbReference type="Pfam" id="PF14430">
    <property type="entry name" value="Imm1"/>
    <property type="match status" value="1"/>
</dbReference>
<keyword evidence="2" id="KW-1185">Reference proteome</keyword>
<dbReference type="EMBL" id="SNXZ01000006">
    <property type="protein sequence ID" value="TDP93649.1"/>
    <property type="molecule type" value="Genomic_DNA"/>
</dbReference>
<dbReference type="RefSeq" id="WP_133852678.1">
    <property type="nucleotide sequence ID" value="NZ_SNXZ01000006.1"/>
</dbReference>
<dbReference type="Proteomes" id="UP000295444">
    <property type="component" value="Unassembled WGS sequence"/>
</dbReference>
<gene>
    <name evidence="1" type="ORF">EV186_10643</name>
</gene>
<accession>A0A4R6S226</accession>
<dbReference type="InterPro" id="IPR025680">
    <property type="entry name" value="DddI"/>
</dbReference>
<comment type="caution">
    <text evidence="1">The sequence shown here is derived from an EMBL/GenBank/DDBJ whole genome shotgun (WGS) entry which is preliminary data.</text>
</comment>
<name>A0A4R6S226_LABRH</name>
<reference evidence="1 2" key="1">
    <citation type="submission" date="2019-03" db="EMBL/GenBank/DDBJ databases">
        <title>Genomic Encyclopedia of Type Strains, Phase IV (KMG-IV): sequencing the most valuable type-strain genomes for metagenomic binning, comparative biology and taxonomic classification.</title>
        <authorList>
            <person name="Goeker M."/>
        </authorList>
    </citation>
    <scope>NUCLEOTIDE SEQUENCE [LARGE SCALE GENOMIC DNA]</scope>
    <source>
        <strain evidence="1 2">DSM 45361</strain>
    </source>
</reference>
<evidence type="ECO:0000313" key="2">
    <source>
        <dbReference type="Proteomes" id="UP000295444"/>
    </source>
</evidence>
<organism evidence="1 2">
    <name type="scientific">Labedaea rhizosphaerae</name>
    <dbReference type="NCBI Taxonomy" id="598644"/>
    <lineage>
        <taxon>Bacteria</taxon>
        <taxon>Bacillati</taxon>
        <taxon>Actinomycetota</taxon>
        <taxon>Actinomycetes</taxon>
        <taxon>Pseudonocardiales</taxon>
        <taxon>Pseudonocardiaceae</taxon>
        <taxon>Labedaea</taxon>
    </lineage>
</organism>
<proteinExistence type="predicted"/>
<evidence type="ECO:0000313" key="1">
    <source>
        <dbReference type="EMBL" id="TDP93649.1"/>
    </source>
</evidence>